<dbReference type="InParanoid" id="A0A251UYG5"/>
<dbReference type="GO" id="GO:0020037">
    <property type="term" value="F:heme binding"/>
    <property type="evidence" value="ECO:0007669"/>
    <property type="project" value="InterPro"/>
</dbReference>
<evidence type="ECO:0000256" key="6">
    <source>
        <dbReference type="ARBA" id="ARBA00023004"/>
    </source>
</evidence>
<dbReference type="InterPro" id="IPR051996">
    <property type="entry name" value="Cytochrome_P450_78A"/>
</dbReference>
<keyword evidence="7" id="KW-0503">Monooxygenase</keyword>
<dbReference type="GO" id="GO:0048731">
    <property type="term" value="P:system development"/>
    <property type="evidence" value="ECO:0000318"/>
    <property type="project" value="GO_Central"/>
</dbReference>
<keyword evidence="6" id="KW-0408">Iron</keyword>
<dbReference type="EMBL" id="CM007893">
    <property type="protein sequence ID" value="OTG28410.1"/>
    <property type="molecule type" value="Genomic_DNA"/>
</dbReference>
<evidence type="ECO:0000256" key="1">
    <source>
        <dbReference type="ARBA" id="ARBA00001971"/>
    </source>
</evidence>
<evidence type="ECO:0000313" key="8">
    <source>
        <dbReference type="EMBL" id="OTG28410.1"/>
    </source>
</evidence>
<proteinExistence type="inferred from homology"/>
<dbReference type="InterPro" id="IPR036396">
    <property type="entry name" value="Cyt_P450_sf"/>
</dbReference>
<reference evidence="9" key="1">
    <citation type="journal article" date="2017" name="Nature">
        <title>The sunflower genome provides insights into oil metabolism, flowering and Asterid evolution.</title>
        <authorList>
            <person name="Badouin H."/>
            <person name="Gouzy J."/>
            <person name="Grassa C.J."/>
            <person name="Murat F."/>
            <person name="Staton S.E."/>
            <person name="Cottret L."/>
            <person name="Lelandais-Briere C."/>
            <person name="Owens G.L."/>
            <person name="Carrere S."/>
            <person name="Mayjonade B."/>
            <person name="Legrand L."/>
            <person name="Gill N."/>
            <person name="Kane N.C."/>
            <person name="Bowers J.E."/>
            <person name="Hubner S."/>
            <person name="Bellec A."/>
            <person name="Berard A."/>
            <person name="Berges H."/>
            <person name="Blanchet N."/>
            <person name="Boniface M.C."/>
            <person name="Brunel D."/>
            <person name="Catrice O."/>
            <person name="Chaidir N."/>
            <person name="Claudel C."/>
            <person name="Donnadieu C."/>
            <person name="Faraut T."/>
            <person name="Fievet G."/>
            <person name="Helmstetter N."/>
            <person name="King M."/>
            <person name="Knapp S.J."/>
            <person name="Lai Z."/>
            <person name="Le Paslier M.C."/>
            <person name="Lippi Y."/>
            <person name="Lorenzon L."/>
            <person name="Mandel J.R."/>
            <person name="Marage G."/>
            <person name="Marchand G."/>
            <person name="Marquand E."/>
            <person name="Bret-Mestries E."/>
            <person name="Morien E."/>
            <person name="Nambeesan S."/>
            <person name="Nguyen T."/>
            <person name="Pegot-Espagnet P."/>
            <person name="Pouilly N."/>
            <person name="Raftis F."/>
            <person name="Sallet E."/>
            <person name="Schiex T."/>
            <person name="Thomas J."/>
            <person name="Vandecasteele C."/>
            <person name="Vares D."/>
            <person name="Vear F."/>
            <person name="Vautrin S."/>
            <person name="Crespi M."/>
            <person name="Mangin B."/>
            <person name="Burke J.M."/>
            <person name="Salse J."/>
            <person name="Munos S."/>
            <person name="Vincourt P."/>
            <person name="Rieseberg L.H."/>
            <person name="Langlade N.B."/>
        </authorList>
    </citation>
    <scope>NUCLEOTIDE SEQUENCE [LARGE SCALE GENOMIC DNA]</scope>
    <source>
        <strain evidence="9">cv. SF193</strain>
    </source>
</reference>
<dbReference type="PANTHER" id="PTHR47946">
    <property type="entry name" value="CYTOCHROME P450 78A7-RELATED"/>
    <property type="match status" value="1"/>
</dbReference>
<dbReference type="STRING" id="4232.A0A251UYG5"/>
<comment type="cofactor">
    <cofactor evidence="1">
        <name>heme</name>
        <dbReference type="ChEBI" id="CHEBI:30413"/>
    </cofactor>
</comment>
<dbReference type="InterPro" id="IPR001128">
    <property type="entry name" value="Cyt_P450"/>
</dbReference>
<sequence>MLQFVCFIIVSGGGKMDVMLNHVTFLLLFFLYEGNGVVEVKKILHFGSLNNVMMSVFGRLNDFGENGGEGCELEELVSEGYELLGIFNWNISDTEFWIFRIRFRIRIFLNTPNWSDHFPVVSWFDLQGVRKRCRKLVSKVNVFVGEIIMQHRQKRASSAASSSENKFSDGDMIAVLWEMNFRGTDTVAILLEWILPRMVLHPDIQAKAQSEIDLVTGGRPVNDSDLDNLPYLQAKRDLTYAPIGPAFVLGSSSNPRHCGGLA</sequence>
<dbReference type="GO" id="GO:0016705">
    <property type="term" value="F:oxidoreductase activity, acting on paired donors, with incorporation or reduction of molecular oxygen"/>
    <property type="evidence" value="ECO:0007669"/>
    <property type="project" value="InterPro"/>
</dbReference>
<evidence type="ECO:0000313" key="9">
    <source>
        <dbReference type="Proteomes" id="UP000215914"/>
    </source>
</evidence>
<keyword evidence="5" id="KW-0560">Oxidoreductase</keyword>
<gene>
    <name evidence="8" type="ORF">HannXRQ_Chr04g0110961</name>
</gene>
<dbReference type="Gene3D" id="1.10.630.10">
    <property type="entry name" value="Cytochrome P450"/>
    <property type="match status" value="1"/>
</dbReference>
<evidence type="ECO:0000256" key="3">
    <source>
        <dbReference type="ARBA" id="ARBA00022617"/>
    </source>
</evidence>
<evidence type="ECO:0000256" key="4">
    <source>
        <dbReference type="ARBA" id="ARBA00022723"/>
    </source>
</evidence>
<dbReference type="InterPro" id="IPR002401">
    <property type="entry name" value="Cyt_P450_E_grp-I"/>
</dbReference>
<dbReference type="PANTHER" id="PTHR47946:SF21">
    <property type="entry name" value="CYTOCHROME P450-RELATED"/>
    <property type="match status" value="1"/>
</dbReference>
<name>A0A251UYG5_HELAN</name>
<evidence type="ECO:0000256" key="7">
    <source>
        <dbReference type="ARBA" id="ARBA00023033"/>
    </source>
</evidence>
<dbReference type="SUPFAM" id="SSF48264">
    <property type="entry name" value="Cytochrome P450"/>
    <property type="match status" value="1"/>
</dbReference>
<dbReference type="Proteomes" id="UP000215914">
    <property type="component" value="Chromosome 4"/>
</dbReference>
<dbReference type="AlphaFoldDB" id="A0A251UYG5"/>
<dbReference type="OMA" id="WIFRIRF"/>
<protein>
    <submittedName>
        <fullName evidence="8">Putative cytochrome P450</fullName>
    </submittedName>
</protein>
<keyword evidence="9" id="KW-1185">Reference proteome</keyword>
<keyword evidence="4" id="KW-0479">Metal-binding</keyword>
<keyword evidence="3" id="KW-0349">Heme</keyword>
<dbReference type="PRINTS" id="PR00463">
    <property type="entry name" value="EP450I"/>
</dbReference>
<accession>A0A251UYG5</accession>
<dbReference type="Pfam" id="PF00067">
    <property type="entry name" value="p450"/>
    <property type="match status" value="1"/>
</dbReference>
<dbReference type="GO" id="GO:0005506">
    <property type="term" value="F:iron ion binding"/>
    <property type="evidence" value="ECO:0007669"/>
    <property type="project" value="InterPro"/>
</dbReference>
<organism evidence="8 9">
    <name type="scientific">Helianthus annuus</name>
    <name type="common">Common sunflower</name>
    <dbReference type="NCBI Taxonomy" id="4232"/>
    <lineage>
        <taxon>Eukaryota</taxon>
        <taxon>Viridiplantae</taxon>
        <taxon>Streptophyta</taxon>
        <taxon>Embryophyta</taxon>
        <taxon>Tracheophyta</taxon>
        <taxon>Spermatophyta</taxon>
        <taxon>Magnoliopsida</taxon>
        <taxon>eudicotyledons</taxon>
        <taxon>Gunneridae</taxon>
        <taxon>Pentapetalae</taxon>
        <taxon>asterids</taxon>
        <taxon>campanulids</taxon>
        <taxon>Asterales</taxon>
        <taxon>Asteraceae</taxon>
        <taxon>Asteroideae</taxon>
        <taxon>Heliantheae alliance</taxon>
        <taxon>Heliantheae</taxon>
        <taxon>Helianthus</taxon>
    </lineage>
</organism>
<evidence type="ECO:0000256" key="2">
    <source>
        <dbReference type="ARBA" id="ARBA00010617"/>
    </source>
</evidence>
<evidence type="ECO:0000256" key="5">
    <source>
        <dbReference type="ARBA" id="ARBA00023002"/>
    </source>
</evidence>
<comment type="similarity">
    <text evidence="2">Belongs to the cytochrome P450 family.</text>
</comment>
<dbReference type="GO" id="GO:0004497">
    <property type="term" value="F:monooxygenase activity"/>
    <property type="evidence" value="ECO:0007669"/>
    <property type="project" value="UniProtKB-KW"/>
</dbReference>